<dbReference type="Pfam" id="PF00083">
    <property type="entry name" value="Sugar_tr"/>
    <property type="match status" value="1"/>
</dbReference>
<evidence type="ECO:0000256" key="1">
    <source>
        <dbReference type="ARBA" id="ARBA00004141"/>
    </source>
</evidence>
<feature type="transmembrane region" description="Helical" evidence="5">
    <location>
        <begin position="408"/>
        <end position="430"/>
    </location>
</feature>
<evidence type="ECO:0000256" key="3">
    <source>
        <dbReference type="ARBA" id="ARBA00022989"/>
    </source>
</evidence>
<keyword evidence="3 5" id="KW-1133">Transmembrane helix</keyword>
<dbReference type="InterPro" id="IPR036259">
    <property type="entry name" value="MFS_trans_sf"/>
</dbReference>
<feature type="chain" id="PRO_5044553452" evidence="6">
    <location>
        <begin position="28"/>
        <end position="504"/>
    </location>
</feature>
<evidence type="ECO:0000313" key="8">
    <source>
        <dbReference type="EMBL" id="VDM44205.1"/>
    </source>
</evidence>
<feature type="transmembrane region" description="Helical" evidence="5">
    <location>
        <begin position="383"/>
        <end position="401"/>
    </location>
</feature>
<feature type="transmembrane region" description="Helical" evidence="5">
    <location>
        <begin position="95"/>
        <end position="117"/>
    </location>
</feature>
<feature type="transmembrane region" description="Helical" evidence="5">
    <location>
        <begin position="157"/>
        <end position="177"/>
    </location>
</feature>
<feature type="signal peptide" evidence="6">
    <location>
        <begin position="1"/>
        <end position="27"/>
    </location>
</feature>
<feature type="transmembrane region" description="Helical" evidence="5">
    <location>
        <begin position="290"/>
        <end position="311"/>
    </location>
</feature>
<reference evidence="10" key="1">
    <citation type="submission" date="2016-06" db="UniProtKB">
        <authorList>
            <consortium name="WormBaseParasite"/>
        </authorList>
    </citation>
    <scope>IDENTIFICATION</scope>
</reference>
<dbReference type="GO" id="GO:0016020">
    <property type="term" value="C:membrane"/>
    <property type="evidence" value="ECO:0007669"/>
    <property type="project" value="UniProtKB-SubCell"/>
</dbReference>
<keyword evidence="6" id="KW-0732">Signal</keyword>
<proteinExistence type="predicted"/>
<feature type="transmembrane region" description="Helical" evidence="5">
    <location>
        <begin position="123"/>
        <end position="145"/>
    </location>
</feature>
<organism evidence="9 10">
    <name type="scientific">Toxocara canis</name>
    <name type="common">Canine roundworm</name>
    <dbReference type="NCBI Taxonomy" id="6265"/>
    <lineage>
        <taxon>Eukaryota</taxon>
        <taxon>Metazoa</taxon>
        <taxon>Ecdysozoa</taxon>
        <taxon>Nematoda</taxon>
        <taxon>Chromadorea</taxon>
        <taxon>Rhabditida</taxon>
        <taxon>Spirurina</taxon>
        <taxon>Ascaridomorpha</taxon>
        <taxon>Ascaridoidea</taxon>
        <taxon>Toxocaridae</taxon>
        <taxon>Toxocara</taxon>
    </lineage>
</organism>
<evidence type="ECO:0000256" key="5">
    <source>
        <dbReference type="SAM" id="Phobius"/>
    </source>
</evidence>
<dbReference type="AlphaFoldDB" id="A0A183UWL4"/>
<dbReference type="PANTHER" id="PTHR23503:SF108">
    <property type="entry name" value="MAJOR FACILITATOR SUPERFAMILY (MFS) PROFILE DOMAIN-CONTAINING PROTEIN"/>
    <property type="match status" value="1"/>
</dbReference>
<evidence type="ECO:0000259" key="7">
    <source>
        <dbReference type="PROSITE" id="PS50850"/>
    </source>
</evidence>
<dbReference type="Proteomes" id="UP000050794">
    <property type="component" value="Unassembled WGS sequence"/>
</dbReference>
<evidence type="ECO:0000256" key="4">
    <source>
        <dbReference type="ARBA" id="ARBA00023136"/>
    </source>
</evidence>
<dbReference type="InterPro" id="IPR045263">
    <property type="entry name" value="GLUT"/>
</dbReference>
<gene>
    <name evidence="8" type="ORF">TCNE_LOCUS12884</name>
</gene>
<feature type="transmembrane region" description="Helical" evidence="5">
    <location>
        <begin position="353"/>
        <end position="371"/>
    </location>
</feature>
<sequence>MLAPRGSATKIVLLCTAVSAFTNFQEAYSNSYPNTAIVTFQNYVNNSYISRGIEGGIPDGIYTWIWSAILNVWFLGYLLGVFLTPRCTDNYGRKTALLIANVLSVIGTVVSTVAVVFPVPELLFIGRIVSSISCGISFGTLILFLQEATPTELRGMTSFLSATVFLAINVTGMGFGMDVVFGTNLPLLIGEDDFSVSLKSKQTQMITGIGLIPGALAIIIMIPLAETPKYLLISRNDREAAMESLIFYRGESPRNEEIMEEILKESDEEHGMPLMEAIMKVFKTPHLRQAFILGVLIVQVVVGIWPIIYLSTDFLSAHFSPTFAQVGSFVFIVADFLASIPGMFVVERFGRRPLLISFGILNTLALCAYCLFDRLSFYVHPNFKYGCLVALVAYGTTYGFVTLPIYRAINVWGFIPLFIIPSTLCLIYIYKYLPETKGHEIHEIIDKLKDRHNRKKSYPANSECSQETTHTISISSSVSDPSIFLAGMEKSNKNIPMYTLADAI</sequence>
<evidence type="ECO:0000313" key="9">
    <source>
        <dbReference type="Proteomes" id="UP000050794"/>
    </source>
</evidence>
<keyword evidence="9" id="KW-1185">Reference proteome</keyword>
<dbReference type="EMBL" id="UYWY01021467">
    <property type="protein sequence ID" value="VDM44205.1"/>
    <property type="molecule type" value="Genomic_DNA"/>
</dbReference>
<dbReference type="GO" id="GO:0015149">
    <property type="term" value="F:hexose transmembrane transporter activity"/>
    <property type="evidence" value="ECO:0007669"/>
    <property type="project" value="TreeGrafter"/>
</dbReference>
<dbReference type="Gene3D" id="1.20.1250.20">
    <property type="entry name" value="MFS general substrate transporter like domains"/>
    <property type="match status" value="1"/>
</dbReference>
<accession>A0A183UWL4</accession>
<dbReference type="PROSITE" id="PS00216">
    <property type="entry name" value="SUGAR_TRANSPORT_1"/>
    <property type="match status" value="1"/>
</dbReference>
<dbReference type="PROSITE" id="PS50850">
    <property type="entry name" value="MFS"/>
    <property type="match status" value="1"/>
</dbReference>
<feature type="transmembrane region" description="Helical" evidence="5">
    <location>
        <begin position="61"/>
        <end position="83"/>
    </location>
</feature>
<comment type="subcellular location">
    <subcellularLocation>
        <location evidence="1">Membrane</location>
        <topology evidence="1">Multi-pass membrane protein</topology>
    </subcellularLocation>
</comment>
<feature type="transmembrane region" description="Helical" evidence="5">
    <location>
        <begin position="205"/>
        <end position="225"/>
    </location>
</feature>
<feature type="transmembrane region" description="Helical" evidence="5">
    <location>
        <begin position="323"/>
        <end position="346"/>
    </location>
</feature>
<keyword evidence="4 5" id="KW-0472">Membrane</keyword>
<dbReference type="InterPro" id="IPR005829">
    <property type="entry name" value="Sugar_transporter_CS"/>
</dbReference>
<evidence type="ECO:0000256" key="2">
    <source>
        <dbReference type="ARBA" id="ARBA00022692"/>
    </source>
</evidence>
<reference evidence="8 9" key="2">
    <citation type="submission" date="2018-11" db="EMBL/GenBank/DDBJ databases">
        <authorList>
            <consortium name="Pathogen Informatics"/>
        </authorList>
    </citation>
    <scope>NUCLEOTIDE SEQUENCE [LARGE SCALE GENOMIC DNA]</scope>
</reference>
<evidence type="ECO:0000313" key="10">
    <source>
        <dbReference type="WBParaSite" id="TCNE_0001288401-mRNA-1"/>
    </source>
</evidence>
<name>A0A183UWL4_TOXCA</name>
<dbReference type="PANTHER" id="PTHR23503">
    <property type="entry name" value="SOLUTE CARRIER FAMILY 2"/>
    <property type="match status" value="1"/>
</dbReference>
<dbReference type="SUPFAM" id="SSF103473">
    <property type="entry name" value="MFS general substrate transporter"/>
    <property type="match status" value="1"/>
</dbReference>
<dbReference type="WBParaSite" id="TCNE_0001288401-mRNA-1">
    <property type="protein sequence ID" value="TCNE_0001288401-mRNA-1"/>
    <property type="gene ID" value="TCNE_0001288401"/>
</dbReference>
<evidence type="ECO:0000256" key="6">
    <source>
        <dbReference type="SAM" id="SignalP"/>
    </source>
</evidence>
<dbReference type="InterPro" id="IPR005828">
    <property type="entry name" value="MFS_sugar_transport-like"/>
</dbReference>
<keyword evidence="2 5" id="KW-0812">Transmembrane</keyword>
<protein>
    <submittedName>
        <fullName evidence="10">MFS domain-containing protein</fullName>
    </submittedName>
</protein>
<dbReference type="InterPro" id="IPR020846">
    <property type="entry name" value="MFS_dom"/>
</dbReference>
<feature type="domain" description="Major facilitator superfamily (MFS) profile" evidence="7">
    <location>
        <begin position="12"/>
        <end position="504"/>
    </location>
</feature>